<dbReference type="InterPro" id="IPR002562">
    <property type="entry name" value="3'-5'_exonuclease_dom"/>
</dbReference>
<accession>A0A380MXH0</accession>
<dbReference type="PANTHER" id="PTHR47649">
    <property type="entry name" value="RIBONUCLEASE D"/>
    <property type="match status" value="1"/>
</dbReference>
<evidence type="ECO:0000313" key="2">
    <source>
        <dbReference type="EMBL" id="SUO96401.1"/>
    </source>
</evidence>
<proteinExistence type="predicted"/>
<dbReference type="GO" id="GO:0033890">
    <property type="term" value="F:ribonuclease D activity"/>
    <property type="evidence" value="ECO:0007669"/>
    <property type="project" value="UniProtKB-EC"/>
</dbReference>
<evidence type="ECO:0000259" key="1">
    <source>
        <dbReference type="PROSITE" id="PS50967"/>
    </source>
</evidence>
<dbReference type="GO" id="GO:0008408">
    <property type="term" value="F:3'-5' exonuclease activity"/>
    <property type="evidence" value="ECO:0007669"/>
    <property type="project" value="InterPro"/>
</dbReference>
<feature type="domain" description="HRDC" evidence="1">
    <location>
        <begin position="206"/>
        <end position="285"/>
    </location>
</feature>
<dbReference type="Pfam" id="PF00570">
    <property type="entry name" value="HRDC"/>
    <property type="match status" value="1"/>
</dbReference>
<dbReference type="AlphaFoldDB" id="A0A380MXH0"/>
<dbReference type="PROSITE" id="PS50967">
    <property type="entry name" value="HRDC"/>
    <property type="match status" value="1"/>
</dbReference>
<dbReference type="Proteomes" id="UP000254575">
    <property type="component" value="Unassembled WGS sequence"/>
</dbReference>
<dbReference type="EMBL" id="UHIA01000004">
    <property type="protein sequence ID" value="SUO96401.1"/>
    <property type="molecule type" value="Genomic_DNA"/>
</dbReference>
<reference evidence="2 3" key="1">
    <citation type="submission" date="2018-06" db="EMBL/GenBank/DDBJ databases">
        <authorList>
            <consortium name="Pathogen Informatics"/>
            <person name="Doyle S."/>
        </authorList>
    </citation>
    <scope>NUCLEOTIDE SEQUENCE [LARGE SCALE GENOMIC DNA]</scope>
    <source>
        <strain evidence="2 3">NCTC10717</strain>
    </source>
</reference>
<dbReference type="RefSeq" id="WP_115218253.1">
    <property type="nucleotide sequence ID" value="NZ_UHIA01000004.1"/>
</dbReference>
<gene>
    <name evidence="2" type="primary">rnd</name>
    <name evidence="2" type="ORF">NCTC10717_00985</name>
</gene>
<dbReference type="SUPFAM" id="SSF47819">
    <property type="entry name" value="HRDC-like"/>
    <property type="match status" value="2"/>
</dbReference>
<dbReference type="SUPFAM" id="SSF53098">
    <property type="entry name" value="Ribonuclease H-like"/>
    <property type="match status" value="1"/>
</dbReference>
<dbReference type="InterPro" id="IPR044876">
    <property type="entry name" value="HRDC_dom_sf"/>
</dbReference>
<keyword evidence="2" id="KW-0378">Hydrolase</keyword>
<dbReference type="InterPro" id="IPR036397">
    <property type="entry name" value="RNaseH_sf"/>
</dbReference>
<dbReference type="InterPro" id="IPR002121">
    <property type="entry name" value="HRDC_dom"/>
</dbReference>
<keyword evidence="3" id="KW-1185">Reference proteome</keyword>
<name>A0A380MXH0_9GAMM</name>
<dbReference type="GO" id="GO:0003676">
    <property type="term" value="F:nucleic acid binding"/>
    <property type="evidence" value="ECO:0007669"/>
    <property type="project" value="InterPro"/>
</dbReference>
<sequence length="353" mass="40017">MSYSTWQLGLPQSLNAARILFYDSEFVRERHYYPKLALLQLYQPDWAQVQLCDPMQQAMEGLWAQLAAHEAPLVLHAGSQDIELMYSIGGVLPRQIRDTQIGFALCYPQKAISYADMVAHYLGILLPKSETRSDWLARPLSAAQCDYAADDVSLLAQVYPLLVADLQALGRLTWWQEECARQLAQALAPPAPLPWYKLRGAPQHLRTAHYAAAQALTDIREQIAAAKDLPRRKVLSDEDLVAAARRQPENALDLAELLPPTHSMLQDSAAIETAFARYRQESPPTPERSLRLAAREQSRYQKLEKYVHRTAAALNISDEMLATPRQMREWLKDKDNALLNQGWRAAFFQSIEL</sequence>
<evidence type="ECO:0000313" key="3">
    <source>
        <dbReference type="Proteomes" id="UP000254575"/>
    </source>
</evidence>
<dbReference type="SMART" id="SM00341">
    <property type="entry name" value="HRDC"/>
    <property type="match status" value="1"/>
</dbReference>
<dbReference type="GO" id="GO:0000166">
    <property type="term" value="F:nucleotide binding"/>
    <property type="evidence" value="ECO:0007669"/>
    <property type="project" value="InterPro"/>
</dbReference>
<dbReference type="GO" id="GO:0006139">
    <property type="term" value="P:nucleobase-containing compound metabolic process"/>
    <property type="evidence" value="ECO:0007669"/>
    <property type="project" value="InterPro"/>
</dbReference>
<protein>
    <submittedName>
        <fullName evidence="2">Ribonuclease D</fullName>
        <ecNumber evidence="2">3.1.13.5</ecNumber>
    </submittedName>
</protein>
<dbReference type="CDD" id="cd06142">
    <property type="entry name" value="RNaseD_exo"/>
    <property type="match status" value="1"/>
</dbReference>
<dbReference type="PANTHER" id="PTHR47649:SF1">
    <property type="entry name" value="RIBONUCLEASE D"/>
    <property type="match status" value="1"/>
</dbReference>
<dbReference type="InterPro" id="IPR010997">
    <property type="entry name" value="HRDC-like_sf"/>
</dbReference>
<dbReference type="InterPro" id="IPR012337">
    <property type="entry name" value="RNaseH-like_sf"/>
</dbReference>
<dbReference type="Gene3D" id="3.30.420.10">
    <property type="entry name" value="Ribonuclease H-like superfamily/Ribonuclease H"/>
    <property type="match status" value="1"/>
</dbReference>
<organism evidence="2 3">
    <name type="scientific">Suttonella indologenes</name>
    <dbReference type="NCBI Taxonomy" id="13276"/>
    <lineage>
        <taxon>Bacteria</taxon>
        <taxon>Pseudomonadati</taxon>
        <taxon>Pseudomonadota</taxon>
        <taxon>Gammaproteobacteria</taxon>
        <taxon>Cardiobacteriales</taxon>
        <taxon>Cardiobacteriaceae</taxon>
        <taxon>Suttonella</taxon>
    </lineage>
</organism>
<dbReference type="EC" id="3.1.13.5" evidence="2"/>
<dbReference type="SMART" id="SM00474">
    <property type="entry name" value="35EXOc"/>
    <property type="match status" value="1"/>
</dbReference>
<dbReference type="InterPro" id="IPR051086">
    <property type="entry name" value="RNase_D-like"/>
</dbReference>
<dbReference type="Gene3D" id="1.10.150.80">
    <property type="entry name" value="HRDC domain"/>
    <property type="match status" value="1"/>
</dbReference>
<dbReference type="Pfam" id="PF01612">
    <property type="entry name" value="DNA_pol_A_exo1"/>
    <property type="match status" value="1"/>
</dbReference>
<dbReference type="OrthoDB" id="9800549at2"/>